<evidence type="ECO:0000313" key="2">
    <source>
        <dbReference type="EMBL" id="JAT61027.1"/>
    </source>
</evidence>
<protein>
    <submittedName>
        <fullName evidence="2">Protein yciI</fullName>
    </submittedName>
</protein>
<dbReference type="PANTHER" id="PTHR33606:SF3">
    <property type="entry name" value="PROTEIN YCII"/>
    <property type="match status" value="1"/>
</dbReference>
<reference evidence="2" key="1">
    <citation type="submission" date="2015-07" db="EMBL/GenBank/DDBJ databases">
        <title>Transcriptome Assembly of Anthurium amnicola.</title>
        <authorList>
            <person name="Suzuki J."/>
        </authorList>
    </citation>
    <scope>NUCLEOTIDE SEQUENCE</scope>
</reference>
<gene>
    <name evidence="2" type="primary">yciI_1</name>
    <name evidence="2" type="ORF">g.18849</name>
</gene>
<dbReference type="InterPro" id="IPR051807">
    <property type="entry name" value="Sec-metab_biosynth-assoc"/>
</dbReference>
<name>A0A1D1Z297_9ARAE</name>
<sequence>IMIFSRLCSFDAGWLVRSFHPTSYMNKRNFSSTLVGRKQFLLLATDYANAEAYSRRLLVREEHIARANEAKERGFLILGGPILATPEPDVESSTEKMIGSLFILEAENEEQIRKEIEQDPYVTNKVWERYEIWPFKLVMK</sequence>
<dbReference type="InterPro" id="IPR011008">
    <property type="entry name" value="Dimeric_a/b-barrel"/>
</dbReference>
<dbReference type="Gene3D" id="3.30.70.1060">
    <property type="entry name" value="Dimeric alpha+beta barrel"/>
    <property type="match status" value="1"/>
</dbReference>
<proteinExistence type="predicted"/>
<feature type="domain" description="YCII-related" evidence="1">
    <location>
        <begin position="40"/>
        <end position="136"/>
    </location>
</feature>
<dbReference type="Pfam" id="PF03795">
    <property type="entry name" value="YCII"/>
    <property type="match status" value="1"/>
</dbReference>
<dbReference type="EMBL" id="GDJX01006909">
    <property type="protein sequence ID" value="JAT61027.1"/>
    <property type="molecule type" value="Transcribed_RNA"/>
</dbReference>
<dbReference type="AlphaFoldDB" id="A0A1D1Z297"/>
<accession>A0A1D1Z297</accession>
<dbReference type="PANTHER" id="PTHR33606">
    <property type="entry name" value="PROTEIN YCII"/>
    <property type="match status" value="1"/>
</dbReference>
<feature type="non-terminal residue" evidence="2">
    <location>
        <position position="1"/>
    </location>
</feature>
<evidence type="ECO:0000259" key="1">
    <source>
        <dbReference type="Pfam" id="PF03795"/>
    </source>
</evidence>
<dbReference type="InterPro" id="IPR005545">
    <property type="entry name" value="YCII"/>
</dbReference>
<dbReference type="SUPFAM" id="SSF54909">
    <property type="entry name" value="Dimeric alpha+beta barrel"/>
    <property type="match status" value="1"/>
</dbReference>
<organism evidence="2">
    <name type="scientific">Anthurium amnicola</name>
    <dbReference type="NCBI Taxonomy" id="1678845"/>
    <lineage>
        <taxon>Eukaryota</taxon>
        <taxon>Viridiplantae</taxon>
        <taxon>Streptophyta</taxon>
        <taxon>Embryophyta</taxon>
        <taxon>Tracheophyta</taxon>
        <taxon>Spermatophyta</taxon>
        <taxon>Magnoliopsida</taxon>
        <taxon>Liliopsida</taxon>
        <taxon>Araceae</taxon>
        <taxon>Pothoideae</taxon>
        <taxon>Potheae</taxon>
        <taxon>Anthurium</taxon>
    </lineage>
</organism>